<feature type="chain" id="PRO_5046820353" description="Haem-binding uptake Tiki superfamily ChaN domain-containing protein" evidence="1">
    <location>
        <begin position="21"/>
        <end position="399"/>
    </location>
</feature>
<proteinExistence type="predicted"/>
<evidence type="ECO:0000313" key="3">
    <source>
        <dbReference type="Proteomes" id="UP001165381"/>
    </source>
</evidence>
<evidence type="ECO:0008006" key="4">
    <source>
        <dbReference type="Google" id="ProtNLM"/>
    </source>
</evidence>
<keyword evidence="3" id="KW-1185">Reference proteome</keyword>
<dbReference type="RefSeq" id="WP_249972983.1">
    <property type="nucleotide sequence ID" value="NZ_JAMFLZ010000003.1"/>
</dbReference>
<keyword evidence="1" id="KW-0732">Signal</keyword>
<evidence type="ECO:0000313" key="2">
    <source>
        <dbReference type="EMBL" id="MCL6295262.1"/>
    </source>
</evidence>
<sequence>MKTKTIVIICFVLTLNNLVAQNNIIKDNLFTANKLSSEKLQTFLKSKIEGTQFIMLGEQHGIKEVGKITNELYNIGVEYGYNTLCIETDPIAAKTIETLFSKPKNSEKSFSELYQKYPYAIPFYNNKNDIELFQNISNHKGKIWGIDQVFMVEFRLVFDYILNNSSNKQLKKAIKPLLIEAKNNYKMAVEDKNYMAPFIFKYTDKLHQKLITLCHSEKEKDILKSLKATKEIYLYNFQKHYYLNNNERAKLMKNNFLNYYKEATLNIKAPKVLFKLGANHVKKGLNNTNVFDISNTVSELAFINGEKSLHIRATGINGLKNMGNPFAPVSVVPFDNTKDLPKEVLENIEGLKEKYLIINTVPLRSITHKLSKEMETLVLKYDILIYIKDCEALEDLETD</sequence>
<reference evidence="2" key="1">
    <citation type="submission" date="2022-05" db="EMBL/GenBank/DDBJ databases">
        <authorList>
            <person name="Park J.-S."/>
        </authorList>
    </citation>
    <scope>NUCLEOTIDE SEQUENCE</scope>
    <source>
        <strain evidence="2">2012CJ34-3</strain>
    </source>
</reference>
<accession>A0ABT0QE43</accession>
<gene>
    <name evidence="2" type="ORF">M3P09_09665</name>
</gene>
<name>A0ABT0QE43_9FLAO</name>
<dbReference type="SUPFAM" id="SSF159501">
    <property type="entry name" value="EreA/ChaN-like"/>
    <property type="match status" value="1"/>
</dbReference>
<comment type="caution">
    <text evidence="2">The sequence shown here is derived from an EMBL/GenBank/DDBJ whole genome shotgun (WGS) entry which is preliminary data.</text>
</comment>
<protein>
    <recommendedName>
        <fullName evidence="4">Haem-binding uptake Tiki superfamily ChaN domain-containing protein</fullName>
    </recommendedName>
</protein>
<dbReference type="EMBL" id="JAMFLZ010000003">
    <property type="protein sequence ID" value="MCL6295262.1"/>
    <property type="molecule type" value="Genomic_DNA"/>
</dbReference>
<organism evidence="2 3">
    <name type="scientific">Jejuia spongiicola</name>
    <dbReference type="NCBI Taxonomy" id="2942207"/>
    <lineage>
        <taxon>Bacteria</taxon>
        <taxon>Pseudomonadati</taxon>
        <taxon>Bacteroidota</taxon>
        <taxon>Flavobacteriia</taxon>
        <taxon>Flavobacteriales</taxon>
        <taxon>Flavobacteriaceae</taxon>
        <taxon>Jejuia</taxon>
    </lineage>
</organism>
<evidence type="ECO:0000256" key="1">
    <source>
        <dbReference type="SAM" id="SignalP"/>
    </source>
</evidence>
<feature type="signal peptide" evidence="1">
    <location>
        <begin position="1"/>
        <end position="20"/>
    </location>
</feature>
<dbReference type="Proteomes" id="UP001165381">
    <property type="component" value="Unassembled WGS sequence"/>
</dbReference>